<dbReference type="CDD" id="cd10954">
    <property type="entry name" value="CE4_CtAXE_like"/>
    <property type="match status" value="1"/>
</dbReference>
<dbReference type="Gene3D" id="3.20.20.370">
    <property type="entry name" value="Glycoside hydrolase/deacetylase"/>
    <property type="match status" value="1"/>
</dbReference>
<evidence type="ECO:0000256" key="2">
    <source>
        <dbReference type="ARBA" id="ARBA00022801"/>
    </source>
</evidence>
<proteinExistence type="predicted"/>
<evidence type="ECO:0000259" key="4">
    <source>
        <dbReference type="PROSITE" id="PS51677"/>
    </source>
</evidence>
<protein>
    <submittedName>
        <fullName evidence="5">Polysaccharide deacetylase family sporulation protein PdaB</fullName>
    </submittedName>
</protein>
<sequence>MFTGNLFCRRLTVITCIIFPMLTCQASAQPNSHIRNRHYYEERGDIVWDVPTEEKALAFTFDDGPDEKQTLKILEVLEKNDAKATFFVVGSRVKKYPDILKKELAEGHEVGNHTYHHPSFQNIAPNKVLNEISETQEAIFAATGHRATFFRPPGGQFNERIVDIAKQNKLQLILWSWHQDTKDWASPGVQKIVNRVLKNVRNGDIILMHDCVYHEPQTAEALSILLPELKKRGYSFVTVSQLLAHRVAPKTHIKVSQ</sequence>
<keyword evidence="1" id="KW-0479">Metal-binding</keyword>
<feature type="domain" description="NodB homology" evidence="4">
    <location>
        <begin position="55"/>
        <end position="237"/>
    </location>
</feature>
<accession>A0ABS4FPE0</accession>
<keyword evidence="6" id="KW-1185">Reference proteome</keyword>
<organism evidence="5 6">
    <name type="scientific">Paenibacillus turicensis</name>
    <dbReference type="NCBI Taxonomy" id="160487"/>
    <lineage>
        <taxon>Bacteria</taxon>
        <taxon>Bacillati</taxon>
        <taxon>Bacillota</taxon>
        <taxon>Bacilli</taxon>
        <taxon>Bacillales</taxon>
        <taxon>Paenibacillaceae</taxon>
        <taxon>Paenibacillus</taxon>
    </lineage>
</organism>
<comment type="caution">
    <text evidence="5">The sequence shown here is derived from an EMBL/GenBank/DDBJ whole genome shotgun (WGS) entry which is preliminary data.</text>
</comment>
<dbReference type="InterPro" id="IPR050248">
    <property type="entry name" value="Polysacc_deacetylase_ArnD"/>
</dbReference>
<dbReference type="PROSITE" id="PS51677">
    <property type="entry name" value="NODB"/>
    <property type="match status" value="1"/>
</dbReference>
<keyword evidence="3" id="KW-0732">Signal</keyword>
<dbReference type="PANTHER" id="PTHR10587">
    <property type="entry name" value="GLYCOSYL TRANSFERASE-RELATED"/>
    <property type="match status" value="1"/>
</dbReference>
<feature type="signal peptide" evidence="3">
    <location>
        <begin position="1"/>
        <end position="28"/>
    </location>
</feature>
<dbReference type="Proteomes" id="UP001519272">
    <property type="component" value="Unassembled WGS sequence"/>
</dbReference>
<evidence type="ECO:0000256" key="3">
    <source>
        <dbReference type="SAM" id="SignalP"/>
    </source>
</evidence>
<keyword evidence="2" id="KW-0378">Hydrolase</keyword>
<evidence type="ECO:0000313" key="6">
    <source>
        <dbReference type="Proteomes" id="UP001519272"/>
    </source>
</evidence>
<dbReference type="RefSeq" id="WP_210088102.1">
    <property type="nucleotide sequence ID" value="NZ_JAGGKG010000003.1"/>
</dbReference>
<dbReference type="Pfam" id="PF01522">
    <property type="entry name" value="Polysacc_deac_1"/>
    <property type="match status" value="1"/>
</dbReference>
<dbReference type="PANTHER" id="PTHR10587:SF133">
    <property type="entry name" value="CHITIN DEACETYLASE 1-RELATED"/>
    <property type="match status" value="1"/>
</dbReference>
<dbReference type="SUPFAM" id="SSF88713">
    <property type="entry name" value="Glycoside hydrolase/deacetylase"/>
    <property type="match status" value="1"/>
</dbReference>
<reference evidence="5 6" key="1">
    <citation type="submission" date="2021-03" db="EMBL/GenBank/DDBJ databases">
        <title>Genomic Encyclopedia of Type Strains, Phase IV (KMG-IV): sequencing the most valuable type-strain genomes for metagenomic binning, comparative biology and taxonomic classification.</title>
        <authorList>
            <person name="Goeker M."/>
        </authorList>
    </citation>
    <scope>NUCLEOTIDE SEQUENCE [LARGE SCALE GENOMIC DNA]</scope>
    <source>
        <strain evidence="5 6">DSM 14349</strain>
    </source>
</reference>
<dbReference type="InterPro" id="IPR002509">
    <property type="entry name" value="NODB_dom"/>
</dbReference>
<gene>
    <name evidence="5" type="ORF">J2Z32_001053</name>
</gene>
<evidence type="ECO:0000313" key="5">
    <source>
        <dbReference type="EMBL" id="MBP1904436.1"/>
    </source>
</evidence>
<evidence type="ECO:0000256" key="1">
    <source>
        <dbReference type="ARBA" id="ARBA00022723"/>
    </source>
</evidence>
<feature type="chain" id="PRO_5046976376" evidence="3">
    <location>
        <begin position="29"/>
        <end position="257"/>
    </location>
</feature>
<name>A0ABS4FPE0_9BACL</name>
<dbReference type="InterPro" id="IPR011330">
    <property type="entry name" value="Glyco_hydro/deAcase_b/a-brl"/>
</dbReference>
<dbReference type="EMBL" id="JAGGKG010000003">
    <property type="protein sequence ID" value="MBP1904436.1"/>
    <property type="molecule type" value="Genomic_DNA"/>
</dbReference>